<protein>
    <submittedName>
        <fullName evidence="2 4">Uncharacterized protein</fullName>
    </submittedName>
</protein>
<dbReference type="Proteomes" id="UP000504636">
    <property type="component" value="Unplaced"/>
</dbReference>
<reference evidence="4" key="3">
    <citation type="submission" date="2025-04" db="UniProtKB">
        <authorList>
            <consortium name="RefSeq"/>
        </authorList>
    </citation>
    <scope>IDENTIFICATION</scope>
    <source>
        <strain evidence="4">CBS 304.34</strain>
    </source>
</reference>
<organism evidence="2">
    <name type="scientific">Mytilinidion resinicola</name>
    <dbReference type="NCBI Taxonomy" id="574789"/>
    <lineage>
        <taxon>Eukaryota</taxon>
        <taxon>Fungi</taxon>
        <taxon>Dikarya</taxon>
        <taxon>Ascomycota</taxon>
        <taxon>Pezizomycotina</taxon>
        <taxon>Dothideomycetes</taxon>
        <taxon>Pleosporomycetidae</taxon>
        <taxon>Mytilinidiales</taxon>
        <taxon>Mytilinidiaceae</taxon>
        <taxon>Mytilinidion</taxon>
    </lineage>
</organism>
<evidence type="ECO:0000313" key="4">
    <source>
        <dbReference type="RefSeq" id="XP_033577719.1"/>
    </source>
</evidence>
<evidence type="ECO:0000313" key="2">
    <source>
        <dbReference type="EMBL" id="KAF2810755.1"/>
    </source>
</evidence>
<proteinExistence type="predicted"/>
<dbReference type="GeneID" id="54466310"/>
<gene>
    <name evidence="2 4" type="ORF">BDZ99DRAFT_519438</name>
</gene>
<evidence type="ECO:0000313" key="3">
    <source>
        <dbReference type="Proteomes" id="UP000504636"/>
    </source>
</evidence>
<dbReference type="EMBL" id="MU003699">
    <property type="protein sequence ID" value="KAF2810755.1"/>
    <property type="molecule type" value="Genomic_DNA"/>
</dbReference>
<keyword evidence="3" id="KW-1185">Reference proteome</keyword>
<dbReference type="AlphaFoldDB" id="A0A6A6YS13"/>
<reference evidence="4" key="2">
    <citation type="submission" date="2020-04" db="EMBL/GenBank/DDBJ databases">
        <authorList>
            <consortium name="NCBI Genome Project"/>
        </authorList>
    </citation>
    <scope>NUCLEOTIDE SEQUENCE</scope>
    <source>
        <strain evidence="4">CBS 304.34</strain>
    </source>
</reference>
<reference evidence="2 4" key="1">
    <citation type="journal article" date="2020" name="Stud. Mycol.">
        <title>101 Dothideomycetes genomes: a test case for predicting lifestyles and emergence of pathogens.</title>
        <authorList>
            <person name="Haridas S."/>
            <person name="Albert R."/>
            <person name="Binder M."/>
            <person name="Bloem J."/>
            <person name="Labutti K."/>
            <person name="Salamov A."/>
            <person name="Andreopoulos B."/>
            <person name="Baker S."/>
            <person name="Barry K."/>
            <person name="Bills G."/>
            <person name="Bluhm B."/>
            <person name="Cannon C."/>
            <person name="Castanera R."/>
            <person name="Culley D."/>
            <person name="Daum C."/>
            <person name="Ezra D."/>
            <person name="Gonzalez J."/>
            <person name="Henrissat B."/>
            <person name="Kuo A."/>
            <person name="Liang C."/>
            <person name="Lipzen A."/>
            <person name="Lutzoni F."/>
            <person name="Magnuson J."/>
            <person name="Mondo S."/>
            <person name="Nolan M."/>
            <person name="Ohm R."/>
            <person name="Pangilinan J."/>
            <person name="Park H.-J."/>
            <person name="Ramirez L."/>
            <person name="Alfaro M."/>
            <person name="Sun H."/>
            <person name="Tritt A."/>
            <person name="Yoshinaga Y."/>
            <person name="Zwiers L.-H."/>
            <person name="Turgeon B."/>
            <person name="Goodwin S."/>
            <person name="Spatafora J."/>
            <person name="Crous P."/>
            <person name="Grigoriev I."/>
        </authorList>
    </citation>
    <scope>NUCLEOTIDE SEQUENCE</scope>
    <source>
        <strain evidence="2 4">CBS 304.34</strain>
    </source>
</reference>
<feature type="region of interest" description="Disordered" evidence="1">
    <location>
        <begin position="105"/>
        <end position="192"/>
    </location>
</feature>
<accession>A0A6A6YS13</accession>
<sequence>MADTDMVELTQNIDHMDIDQDSKEAWPTSGELILKKNDRECRYCAVKGYQVWFGDVNGLFNHIMAKHVHPKRGDMVRVHLASYMLTSRGLPLVNYSNRHWKKMTKSNSNAKMNAAATRSHTAAASAIASESTASQMTASETTGAQGTTSQATASQGTNSQTTAMELQTAAADPQTAATELQTTATDPQTTGSLDADAQVIGTETAEAGGEHNDIQQAMSDIMAAMKKIENDEKALGLIMQEAFFHLCLHFHNARDARVLAADYLDHWVVFFEGWMEGYEGTDEE</sequence>
<dbReference type="RefSeq" id="XP_033577719.1">
    <property type="nucleotide sequence ID" value="XM_033725417.1"/>
</dbReference>
<evidence type="ECO:0000256" key="1">
    <source>
        <dbReference type="SAM" id="MobiDB-lite"/>
    </source>
</evidence>
<feature type="compositionally biased region" description="Low complexity" evidence="1">
    <location>
        <begin position="105"/>
        <end position="185"/>
    </location>
</feature>
<name>A0A6A6YS13_9PEZI</name>